<dbReference type="GO" id="GO:0005829">
    <property type="term" value="C:cytosol"/>
    <property type="evidence" value="ECO:0007669"/>
    <property type="project" value="TreeGrafter"/>
</dbReference>
<sequence length="510" mass="55029">MNFIVDIGNSSFSRRLSAQPHDSDVLLFPYCFTLLYNLSVVIVDAFAGPVNLSLPCYRSQILEGGGFFSSSASGYSKGLALLLLGQKNEEKPMRVAPWNQYQLVDQETDSDLQLASGKNRLVSGCAPLYALVALPLDLRAHLPLNYISPKLALKSSLKQPVNSVSISGGNEHDTISEKVDDAPTLWRKGKCSGPTQPEENFLRYGNLSLEPKVFVNVSDIFRSDDGESDDEFESGNERTCSCKIMLLGRVALVTGGASGIGESIVRLFHKHGVKVCIVDIQDELGQRVCESLGDEERACFIHCDVTSETDVSNAVDFAVVKFGTLDIMVNNAGLTGAPCSNILDYDLSVFDNVLDVNIRGVFLGMKHAARIMIPRKRGSIVSLSSVAGSIGGLGPHAYTASKFAVLGLTQNVAAEMGKHGIRVNCVSPYAVATELGLSYLPPEQRNDDPIADFNSYFGKFANLQGVDLMAQDVANAVLFLASDEARYISGHNLKVDGGFSSVNHSLKVLT</sequence>
<keyword evidence="3" id="KW-0520">NAD</keyword>
<proteinExistence type="inferred from homology"/>
<keyword evidence="2" id="KW-0560">Oxidoreductase</keyword>
<evidence type="ECO:0000256" key="2">
    <source>
        <dbReference type="ARBA" id="ARBA00023002"/>
    </source>
</evidence>
<accession>A0A9J5ZJU9</accession>
<dbReference type="PANTHER" id="PTHR42820">
    <property type="entry name" value="SHORT-CHAIN DEHYDROGENASE REDUCTASE"/>
    <property type="match status" value="1"/>
</dbReference>
<comment type="caution">
    <text evidence="4">The sequence shown here is derived from an EMBL/GenBank/DDBJ whole genome shotgun (WGS) entry which is preliminary data.</text>
</comment>
<gene>
    <name evidence="4" type="ORF">H5410_023701</name>
</gene>
<evidence type="ECO:0000256" key="1">
    <source>
        <dbReference type="ARBA" id="ARBA00006484"/>
    </source>
</evidence>
<dbReference type="Pfam" id="PF13561">
    <property type="entry name" value="adh_short_C2"/>
    <property type="match status" value="1"/>
</dbReference>
<dbReference type="SUPFAM" id="SSF51735">
    <property type="entry name" value="NAD(P)-binding Rossmann-fold domains"/>
    <property type="match status" value="1"/>
</dbReference>
<comment type="similarity">
    <text evidence="1">Belongs to the short-chain dehydrogenases/reductases (SDR) family.</text>
</comment>
<dbReference type="FunFam" id="3.40.50.720:FF:000084">
    <property type="entry name" value="Short-chain dehydrogenase reductase"/>
    <property type="match status" value="1"/>
</dbReference>
<reference evidence="4 5" key="1">
    <citation type="submission" date="2020-09" db="EMBL/GenBank/DDBJ databases">
        <title>De no assembly of potato wild relative species, Solanum commersonii.</title>
        <authorList>
            <person name="Cho K."/>
        </authorList>
    </citation>
    <scope>NUCLEOTIDE SEQUENCE [LARGE SCALE GENOMIC DNA]</scope>
    <source>
        <strain evidence="4">LZ3.2</strain>
        <tissue evidence="4">Leaf</tissue>
    </source>
</reference>
<evidence type="ECO:0000256" key="3">
    <source>
        <dbReference type="ARBA" id="ARBA00023027"/>
    </source>
</evidence>
<dbReference type="PRINTS" id="PR00080">
    <property type="entry name" value="SDRFAMILY"/>
</dbReference>
<keyword evidence="5" id="KW-1185">Reference proteome</keyword>
<dbReference type="EMBL" id="JACXVP010000004">
    <property type="protein sequence ID" value="KAG5612420.1"/>
    <property type="molecule type" value="Genomic_DNA"/>
</dbReference>
<evidence type="ECO:0008006" key="6">
    <source>
        <dbReference type="Google" id="ProtNLM"/>
    </source>
</evidence>
<dbReference type="OrthoDB" id="1875894at2759"/>
<dbReference type="Gene3D" id="3.40.50.720">
    <property type="entry name" value="NAD(P)-binding Rossmann-like Domain"/>
    <property type="match status" value="1"/>
</dbReference>
<dbReference type="InterPro" id="IPR036291">
    <property type="entry name" value="NAD(P)-bd_dom_sf"/>
</dbReference>
<dbReference type="GO" id="GO:0009688">
    <property type="term" value="P:abscisic acid biosynthetic process"/>
    <property type="evidence" value="ECO:0007669"/>
    <property type="project" value="TreeGrafter"/>
</dbReference>
<dbReference type="PANTHER" id="PTHR42820:SF11">
    <property type="entry name" value="XANTHOXIN DEHYDROGENASE-LIKE"/>
    <property type="match status" value="1"/>
</dbReference>
<evidence type="ECO:0000313" key="5">
    <source>
        <dbReference type="Proteomes" id="UP000824120"/>
    </source>
</evidence>
<protein>
    <recommendedName>
        <fullName evidence="6">Short chain alcohol dehydrogenase</fullName>
    </recommendedName>
</protein>
<dbReference type="Proteomes" id="UP000824120">
    <property type="component" value="Chromosome 4"/>
</dbReference>
<dbReference type="AlphaFoldDB" id="A0A9J5ZJU9"/>
<dbReference type="InterPro" id="IPR002347">
    <property type="entry name" value="SDR_fam"/>
</dbReference>
<organism evidence="4 5">
    <name type="scientific">Solanum commersonii</name>
    <name type="common">Commerson's wild potato</name>
    <name type="synonym">Commerson's nightshade</name>
    <dbReference type="NCBI Taxonomy" id="4109"/>
    <lineage>
        <taxon>Eukaryota</taxon>
        <taxon>Viridiplantae</taxon>
        <taxon>Streptophyta</taxon>
        <taxon>Embryophyta</taxon>
        <taxon>Tracheophyta</taxon>
        <taxon>Spermatophyta</taxon>
        <taxon>Magnoliopsida</taxon>
        <taxon>eudicotyledons</taxon>
        <taxon>Gunneridae</taxon>
        <taxon>Pentapetalae</taxon>
        <taxon>asterids</taxon>
        <taxon>lamiids</taxon>
        <taxon>Solanales</taxon>
        <taxon>Solanaceae</taxon>
        <taxon>Solanoideae</taxon>
        <taxon>Solaneae</taxon>
        <taxon>Solanum</taxon>
    </lineage>
</organism>
<evidence type="ECO:0000313" key="4">
    <source>
        <dbReference type="EMBL" id="KAG5612420.1"/>
    </source>
</evidence>
<name>A0A9J5ZJU9_SOLCO</name>
<dbReference type="CDD" id="cd05326">
    <property type="entry name" value="secoisolariciresinol-DH_like_SDR_c"/>
    <property type="match status" value="1"/>
</dbReference>
<dbReference type="GO" id="GO:0010301">
    <property type="term" value="F:xanthoxin dehydrogenase (NAD+) activity"/>
    <property type="evidence" value="ECO:0007669"/>
    <property type="project" value="TreeGrafter"/>
</dbReference>
<dbReference type="InterPro" id="IPR045309">
    <property type="entry name" value="ABA2-like"/>
</dbReference>
<dbReference type="PRINTS" id="PR00081">
    <property type="entry name" value="GDHRDH"/>
</dbReference>
<dbReference type="NCBIfam" id="NF005559">
    <property type="entry name" value="PRK07231.1"/>
    <property type="match status" value="1"/>
</dbReference>